<dbReference type="RefSeq" id="WP_184483371.1">
    <property type="nucleotide sequence ID" value="NZ_JACHIV010000001.1"/>
</dbReference>
<evidence type="ECO:0000313" key="3">
    <source>
        <dbReference type="EMBL" id="MBB5072195.1"/>
    </source>
</evidence>
<feature type="compositionally biased region" description="Pro residues" evidence="1">
    <location>
        <begin position="56"/>
        <end position="101"/>
    </location>
</feature>
<reference evidence="3 4" key="1">
    <citation type="submission" date="2020-08" db="EMBL/GenBank/DDBJ databases">
        <title>Sequencing the genomes of 1000 actinobacteria strains.</title>
        <authorList>
            <person name="Klenk H.-P."/>
        </authorList>
    </citation>
    <scope>NUCLEOTIDE SEQUENCE [LARGE SCALE GENOMIC DNA]</scope>
    <source>
        <strain evidence="3 4">DSM 45582</strain>
    </source>
</reference>
<evidence type="ECO:0000313" key="4">
    <source>
        <dbReference type="Proteomes" id="UP000580474"/>
    </source>
</evidence>
<keyword evidence="4" id="KW-1185">Reference proteome</keyword>
<comment type="caution">
    <text evidence="3">The sequence shown here is derived from an EMBL/GenBank/DDBJ whole genome shotgun (WGS) entry which is preliminary data.</text>
</comment>
<sequence length="213" mass="21865">MTSGEPPTSPSAAKIGGYALIGAGALSAVIGLTTLVSGGSDDAAAPPVDQQQTEAPLPPLPPLPASSEEPPPSSSIAQPPPAAEEPPQLPDPEPQAPPVNQPRPEAPDAEHGRQHIVVRVYNNSTIKGLAHRAADDFRSVGYEVPEVGNYARGTIPTTTVYYRPGTAEEAQAKEVAAAFQARAEPRFEGVGDASPGVIAIITNDYKGLGKGGK</sequence>
<name>A0A840NQD4_9PSEU</name>
<feature type="region of interest" description="Disordered" evidence="1">
    <location>
        <begin position="37"/>
        <end position="112"/>
    </location>
</feature>
<evidence type="ECO:0000256" key="1">
    <source>
        <dbReference type="SAM" id="MobiDB-lite"/>
    </source>
</evidence>
<dbReference type="EMBL" id="JACHIV010000001">
    <property type="protein sequence ID" value="MBB5072195.1"/>
    <property type="molecule type" value="Genomic_DNA"/>
</dbReference>
<dbReference type="InterPro" id="IPR027381">
    <property type="entry name" value="LytR/CpsA/Psr_C"/>
</dbReference>
<protein>
    <submittedName>
        <fullName evidence="3">Type IV secretory pathway VirB10-like protein</fullName>
    </submittedName>
</protein>
<feature type="domain" description="LytR/CpsA/Psr regulator C-terminal" evidence="2">
    <location>
        <begin position="116"/>
        <end position="205"/>
    </location>
</feature>
<gene>
    <name evidence="3" type="ORF">BJ969_005283</name>
</gene>
<organism evidence="3 4">
    <name type="scientific">Saccharopolyspora gloriosae</name>
    <dbReference type="NCBI Taxonomy" id="455344"/>
    <lineage>
        <taxon>Bacteria</taxon>
        <taxon>Bacillati</taxon>
        <taxon>Actinomycetota</taxon>
        <taxon>Actinomycetes</taxon>
        <taxon>Pseudonocardiales</taxon>
        <taxon>Pseudonocardiaceae</taxon>
        <taxon>Saccharopolyspora</taxon>
    </lineage>
</organism>
<dbReference type="Pfam" id="PF13399">
    <property type="entry name" value="LytR_C"/>
    <property type="match status" value="1"/>
</dbReference>
<evidence type="ECO:0000259" key="2">
    <source>
        <dbReference type="Pfam" id="PF13399"/>
    </source>
</evidence>
<dbReference type="Proteomes" id="UP000580474">
    <property type="component" value="Unassembled WGS sequence"/>
</dbReference>
<accession>A0A840NQD4</accession>
<dbReference type="AlphaFoldDB" id="A0A840NQD4"/>
<dbReference type="Gene3D" id="3.30.70.2390">
    <property type="match status" value="1"/>
</dbReference>
<proteinExistence type="predicted"/>